<sequence length="119" mass="13497">MVEAYHITKVENRENILMKGIVPGIKLLRGNLDFQRGLGGPIRSCGYDNLYGFHPVFITFNPVEAISTMGYRGSADEWCVAVIDATSLQHKPGRFPWESVTDYIPAEYIKRFEPLSNFL</sequence>
<gene>
    <name evidence="1" type="ORF">SP069_00385</name>
</gene>
<reference evidence="1" key="1">
    <citation type="journal article" date="2013" name="BMC Genomics">
        <title>Genomic characterization provides new insight into Salmonella phage diversity.</title>
        <authorList>
            <person name="Moreno Switt A.I."/>
            <person name="Orsi R.H."/>
            <person name="den Bakker H.C."/>
            <person name="Vongkamjan K."/>
            <person name="Altier C."/>
            <person name="Wiedmann M."/>
        </authorList>
    </citation>
    <scope>NUCLEOTIDE SEQUENCE</scope>
</reference>
<proteinExistence type="predicted"/>
<evidence type="ECO:0000313" key="1">
    <source>
        <dbReference type="EMBL" id="AGF89576.1"/>
    </source>
</evidence>
<protein>
    <submittedName>
        <fullName evidence="1">Uncharacterized protein</fullName>
    </submittedName>
</protein>
<name>S4TRP4_9CAUD</name>
<accession>S4TRP4</accession>
<organism evidence="1">
    <name type="scientific">Salmonella phage SP069</name>
    <dbReference type="NCBI Taxonomy" id="1173760"/>
    <lineage>
        <taxon>Viruses</taxon>
        <taxon>Duplodnaviria</taxon>
        <taxon>Heunggongvirae</taxon>
        <taxon>Uroviricota</taxon>
        <taxon>Caudoviricetes</taxon>
        <taxon>Nonanavirus</taxon>
        <taxon>Nonanavirus SP069</taxon>
    </lineage>
</organism>
<dbReference type="EMBL" id="KC139650">
    <property type="protein sequence ID" value="AGF89576.1"/>
    <property type="molecule type" value="Genomic_DNA"/>
</dbReference>